<dbReference type="STRING" id="35608.A0A2U1L9T4"/>
<dbReference type="Gene3D" id="3.40.1090.10">
    <property type="entry name" value="Cytosolic phospholipase A2 catalytic domain"/>
    <property type="match status" value="1"/>
</dbReference>
<gene>
    <name evidence="2" type="ORF">CTI12_AA517370</name>
</gene>
<keyword evidence="2" id="KW-0378">Hydrolase</keyword>
<evidence type="ECO:0000313" key="3">
    <source>
        <dbReference type="Proteomes" id="UP000245207"/>
    </source>
</evidence>
<dbReference type="GO" id="GO:0047372">
    <property type="term" value="F:monoacylglycerol lipase activity"/>
    <property type="evidence" value="ECO:0007669"/>
    <property type="project" value="TreeGrafter"/>
</dbReference>
<evidence type="ECO:0000313" key="2">
    <source>
        <dbReference type="EMBL" id="PWA45763.1"/>
    </source>
</evidence>
<feature type="region of interest" description="Disordered" evidence="1">
    <location>
        <begin position="26"/>
        <end position="48"/>
    </location>
</feature>
<keyword evidence="3" id="KW-1185">Reference proteome</keyword>
<keyword evidence="2" id="KW-0808">Transferase</keyword>
<reference evidence="2 3" key="1">
    <citation type="journal article" date="2018" name="Mol. Plant">
        <title>The genome of Artemisia annua provides insight into the evolution of Asteraceae family and artemisinin biosynthesis.</title>
        <authorList>
            <person name="Shen Q."/>
            <person name="Zhang L."/>
            <person name="Liao Z."/>
            <person name="Wang S."/>
            <person name="Yan T."/>
            <person name="Shi P."/>
            <person name="Liu M."/>
            <person name="Fu X."/>
            <person name="Pan Q."/>
            <person name="Wang Y."/>
            <person name="Lv Z."/>
            <person name="Lu X."/>
            <person name="Zhang F."/>
            <person name="Jiang W."/>
            <person name="Ma Y."/>
            <person name="Chen M."/>
            <person name="Hao X."/>
            <person name="Li L."/>
            <person name="Tang Y."/>
            <person name="Lv G."/>
            <person name="Zhou Y."/>
            <person name="Sun X."/>
            <person name="Brodelius P.E."/>
            <person name="Rose J.K.C."/>
            <person name="Tang K."/>
        </authorList>
    </citation>
    <scope>NUCLEOTIDE SEQUENCE [LARGE SCALE GENOMIC DNA]</scope>
    <source>
        <strain evidence="3">cv. Huhao1</strain>
        <tissue evidence="2">Leaf</tissue>
    </source>
</reference>
<organism evidence="2 3">
    <name type="scientific">Artemisia annua</name>
    <name type="common">Sweet wormwood</name>
    <dbReference type="NCBI Taxonomy" id="35608"/>
    <lineage>
        <taxon>Eukaryota</taxon>
        <taxon>Viridiplantae</taxon>
        <taxon>Streptophyta</taxon>
        <taxon>Embryophyta</taxon>
        <taxon>Tracheophyta</taxon>
        <taxon>Spermatophyta</taxon>
        <taxon>Magnoliopsida</taxon>
        <taxon>eudicotyledons</taxon>
        <taxon>Gunneridae</taxon>
        <taxon>Pentapetalae</taxon>
        <taxon>asterids</taxon>
        <taxon>campanulids</taxon>
        <taxon>Asterales</taxon>
        <taxon>Asteraceae</taxon>
        <taxon>Asteroideae</taxon>
        <taxon>Anthemideae</taxon>
        <taxon>Artemisiinae</taxon>
        <taxon>Artemisia</taxon>
    </lineage>
</organism>
<accession>A0A2U1L9T4</accession>
<protein>
    <submittedName>
        <fullName evidence="2">Acyl transferase/acyl hydrolase/lysophospholipase</fullName>
    </submittedName>
</protein>
<sequence>MASVDVATKQNLDDLMKVGEGLLDSPVSRVNSDTGGVEPVTNGGTNREALKRFAKQLADERKLRESNCTDGRVL</sequence>
<comment type="caution">
    <text evidence="2">The sequence shown here is derived from an EMBL/GenBank/DDBJ whole genome shotgun (WGS) entry which is preliminary data.</text>
</comment>
<dbReference type="AlphaFoldDB" id="A0A2U1L9T4"/>
<dbReference type="OrthoDB" id="1658288at2759"/>
<dbReference type="GO" id="GO:0016740">
    <property type="term" value="F:transferase activity"/>
    <property type="evidence" value="ECO:0007669"/>
    <property type="project" value="UniProtKB-KW"/>
</dbReference>
<dbReference type="PANTHER" id="PTHR32176:SF92">
    <property type="entry name" value="XYLOSE ISOMERASE"/>
    <property type="match status" value="1"/>
</dbReference>
<proteinExistence type="predicted"/>
<dbReference type="GO" id="GO:0004620">
    <property type="term" value="F:phospholipase activity"/>
    <property type="evidence" value="ECO:0007669"/>
    <property type="project" value="TreeGrafter"/>
</dbReference>
<evidence type="ECO:0000256" key="1">
    <source>
        <dbReference type="SAM" id="MobiDB-lite"/>
    </source>
</evidence>
<name>A0A2U1L9T4_ARTAN</name>
<dbReference type="Proteomes" id="UP000245207">
    <property type="component" value="Unassembled WGS sequence"/>
</dbReference>
<dbReference type="EMBL" id="PKPP01010602">
    <property type="protein sequence ID" value="PWA45763.1"/>
    <property type="molecule type" value="Genomic_DNA"/>
</dbReference>
<dbReference type="PANTHER" id="PTHR32176">
    <property type="entry name" value="XYLOSE ISOMERASE"/>
    <property type="match status" value="1"/>
</dbReference>